<dbReference type="EMBL" id="BART01018437">
    <property type="protein sequence ID" value="GAG75107.1"/>
    <property type="molecule type" value="Genomic_DNA"/>
</dbReference>
<protein>
    <submittedName>
        <fullName evidence="1">Uncharacterized protein</fullName>
    </submittedName>
</protein>
<evidence type="ECO:0000313" key="1">
    <source>
        <dbReference type="EMBL" id="GAG75107.1"/>
    </source>
</evidence>
<sequence>MKFLWHWEWKMEDFEKEQEMGKKFLKAMEENPDQFPKMLTGTCFT</sequence>
<dbReference type="AlphaFoldDB" id="X1B186"/>
<gene>
    <name evidence="1" type="ORF">S01H4_34807</name>
</gene>
<organism evidence="1">
    <name type="scientific">marine sediment metagenome</name>
    <dbReference type="NCBI Taxonomy" id="412755"/>
    <lineage>
        <taxon>unclassified sequences</taxon>
        <taxon>metagenomes</taxon>
        <taxon>ecological metagenomes</taxon>
    </lineage>
</organism>
<feature type="non-terminal residue" evidence="1">
    <location>
        <position position="45"/>
    </location>
</feature>
<accession>X1B186</accession>
<proteinExistence type="predicted"/>
<reference evidence="1" key="1">
    <citation type="journal article" date="2014" name="Front. Microbiol.">
        <title>High frequency of phylogenetically diverse reductive dehalogenase-homologous genes in deep subseafloor sedimentary metagenomes.</title>
        <authorList>
            <person name="Kawai M."/>
            <person name="Futagami T."/>
            <person name="Toyoda A."/>
            <person name="Takaki Y."/>
            <person name="Nishi S."/>
            <person name="Hori S."/>
            <person name="Arai W."/>
            <person name="Tsubouchi T."/>
            <person name="Morono Y."/>
            <person name="Uchiyama I."/>
            <person name="Ito T."/>
            <person name="Fujiyama A."/>
            <person name="Inagaki F."/>
            <person name="Takami H."/>
        </authorList>
    </citation>
    <scope>NUCLEOTIDE SEQUENCE</scope>
    <source>
        <strain evidence="1">Expedition CK06-06</strain>
    </source>
</reference>
<comment type="caution">
    <text evidence="1">The sequence shown here is derived from an EMBL/GenBank/DDBJ whole genome shotgun (WGS) entry which is preliminary data.</text>
</comment>
<name>X1B186_9ZZZZ</name>